<dbReference type="Proteomes" id="UP000298663">
    <property type="component" value="Unassembled WGS sequence"/>
</dbReference>
<dbReference type="GO" id="GO:0005737">
    <property type="term" value="C:cytoplasm"/>
    <property type="evidence" value="ECO:0007669"/>
    <property type="project" value="UniProtKB-SubCell"/>
</dbReference>
<evidence type="ECO:0000256" key="10">
    <source>
        <dbReference type="ARBA" id="ARBA00022801"/>
    </source>
</evidence>
<sequence length="711" mass="80878">MSDQLQINPLYVLSNDTPIVKLDCEEAFNGLTEQQKRYAHFIARASFEGALSVYSQVSPESPAIFCILYHLFACEPIEVLRQKAEKVGFTADEFQSLLIYSAGFFANSGNYKGFGDVKFIPNVSAAKIGALLEVAAAASQKPEVLQLFEAVKPVLHRITDREASLGFNPEHVTTYHSSNVTREECEIVGRFLKDNGIEAYNSRLLKPLNGEKTLIIWVASSETMHLVRNEEWLVNTENFEGYKIVTKKGDHAPFMARTIYNLKQAIEHAANDDQQDMLRKYCESFETGYIYDHKDGSRLWIRDRAPAVESYIGFIENYRDPAGVRGAVNVETSKVFQELTRRAPELLMRLPWGADYEKDTFLKPDFTALDVIAFAGSGIPSGINIPNYDDLRQYEGFKNVTLSNVISAMPKQRIPFLSKEDEALYVKYFRESFNVQVGLHELLGHGSGKLFAIDKNGKFNFDRETVRDLVDGGEIKTWYEPGETWSSKFGEISNAYEECRAEAVGYYLSCFNDVLKIFGHEGQEARDVKYVNWLNELRAGLCGLEFYNPDKKIWGQAHSRARFALLKVCLAAGNDFVTIQEVTGEDGQPDLLFTVDRKKIEDTGKSAIEEFLILLQYHKSTASPKLKDLFEAWSTVKSNDLRWREIVMARRTPRRFFLQSNTSVKSNGNIALHNYPNTVEGLIESVVDRYNDESVQEVQKVWEDNSKYFLM</sequence>
<dbReference type="GO" id="GO:0008235">
    <property type="term" value="F:metalloexopeptidase activity"/>
    <property type="evidence" value="ECO:0007669"/>
    <property type="project" value="InterPro"/>
</dbReference>
<dbReference type="GO" id="GO:0004177">
    <property type="term" value="F:aminopeptidase activity"/>
    <property type="evidence" value="ECO:0007669"/>
    <property type="project" value="UniProtKB-KW"/>
</dbReference>
<dbReference type="FunFam" id="3.30.540.30:FF:000003">
    <property type="entry name" value="Dipeptidyl peptidase 3"/>
    <property type="match status" value="1"/>
</dbReference>
<keyword evidence="6 13" id="KW-0031">Aminopeptidase</keyword>
<keyword evidence="9 13" id="KW-0479">Metal-binding</keyword>
<evidence type="ECO:0000256" key="5">
    <source>
        <dbReference type="ARBA" id="ARBA00014713"/>
    </source>
</evidence>
<dbReference type="PANTHER" id="PTHR23422:SF11">
    <property type="entry name" value="DIPEPTIDYL PEPTIDASE 3"/>
    <property type="match status" value="1"/>
</dbReference>
<evidence type="ECO:0000256" key="8">
    <source>
        <dbReference type="ARBA" id="ARBA00022670"/>
    </source>
</evidence>
<gene>
    <name evidence="16" type="ORF">L596_001922</name>
</gene>
<evidence type="ECO:0000256" key="7">
    <source>
        <dbReference type="ARBA" id="ARBA00022490"/>
    </source>
</evidence>
<feature type="binding site" evidence="15">
    <location>
        <position position="440"/>
    </location>
    <ligand>
        <name>Zn(2+)</name>
        <dbReference type="ChEBI" id="CHEBI:29105"/>
        <note>catalytic</note>
    </ligand>
</feature>
<evidence type="ECO:0000313" key="16">
    <source>
        <dbReference type="EMBL" id="TMS34296.1"/>
    </source>
</evidence>
<evidence type="ECO:0000256" key="9">
    <source>
        <dbReference type="ARBA" id="ARBA00022723"/>
    </source>
</evidence>
<evidence type="ECO:0000256" key="13">
    <source>
        <dbReference type="PIRNR" id="PIRNR007828"/>
    </source>
</evidence>
<dbReference type="FunFam" id="3.30.540.30:FF:000001">
    <property type="entry name" value="Dipeptidyl peptidase 3"/>
    <property type="match status" value="1"/>
</dbReference>
<dbReference type="InterPro" id="IPR005317">
    <property type="entry name" value="Dipeptidyl-peptase3"/>
</dbReference>
<reference evidence="16 17" key="1">
    <citation type="journal article" date="2015" name="Genome Biol.">
        <title>Comparative genomics of Steinernema reveals deeply conserved gene regulatory networks.</title>
        <authorList>
            <person name="Dillman A.R."/>
            <person name="Macchietto M."/>
            <person name="Porter C.F."/>
            <person name="Rogers A."/>
            <person name="Williams B."/>
            <person name="Antoshechkin I."/>
            <person name="Lee M.M."/>
            <person name="Goodwin Z."/>
            <person name="Lu X."/>
            <person name="Lewis E.E."/>
            <person name="Goodrich-Blair H."/>
            <person name="Stock S.P."/>
            <person name="Adams B.J."/>
            <person name="Sternberg P.W."/>
            <person name="Mortazavi A."/>
        </authorList>
    </citation>
    <scope>NUCLEOTIDE SEQUENCE [LARGE SCALE GENOMIC DNA]</scope>
    <source>
        <strain evidence="16 17">ALL</strain>
    </source>
</reference>
<evidence type="ECO:0000256" key="6">
    <source>
        <dbReference type="ARBA" id="ARBA00022438"/>
    </source>
</evidence>
<evidence type="ECO:0000256" key="12">
    <source>
        <dbReference type="ARBA" id="ARBA00023049"/>
    </source>
</evidence>
<keyword evidence="10 13" id="KW-0378">Hydrolase</keyword>
<comment type="caution">
    <text evidence="16">The sequence shown here is derived from an EMBL/GenBank/DDBJ whole genome shotgun (WGS) entry which is preliminary data.</text>
</comment>
<feature type="binding site" evidence="15">
    <location>
        <position position="498"/>
    </location>
    <ligand>
        <name>Zn(2+)</name>
        <dbReference type="ChEBI" id="CHEBI:29105"/>
        <note>catalytic</note>
    </ligand>
</feature>
<name>A0A4U8UMZ8_STECR</name>
<reference evidence="16 17" key="2">
    <citation type="journal article" date="2019" name="G3 (Bethesda)">
        <title>Hybrid Assembly of the Genome of the Entomopathogenic Nematode Steinernema carpocapsae Identifies the X-Chromosome.</title>
        <authorList>
            <person name="Serra L."/>
            <person name="Macchietto M."/>
            <person name="Macias-Munoz A."/>
            <person name="McGill C.J."/>
            <person name="Rodriguez I.M."/>
            <person name="Rodriguez B."/>
            <person name="Murad R."/>
            <person name="Mortazavi A."/>
        </authorList>
    </citation>
    <scope>NUCLEOTIDE SEQUENCE [LARGE SCALE GENOMIC DNA]</scope>
    <source>
        <strain evidence="16 17">ALL</strain>
    </source>
</reference>
<dbReference type="GO" id="GO:0046872">
    <property type="term" value="F:metal ion binding"/>
    <property type="evidence" value="ECO:0007669"/>
    <property type="project" value="UniProtKB-KW"/>
</dbReference>
<comment type="cofactor">
    <cofactor evidence="13 15">
        <name>Zn(2+)</name>
        <dbReference type="ChEBI" id="CHEBI:29105"/>
    </cofactor>
    <text evidence="13 15">Binds 1 zinc ion per subunit.</text>
</comment>
<comment type="subcellular location">
    <subcellularLocation>
        <location evidence="2">Cytoplasm</location>
    </subcellularLocation>
</comment>
<keyword evidence="17" id="KW-1185">Reference proteome</keyword>
<evidence type="ECO:0000256" key="11">
    <source>
        <dbReference type="ARBA" id="ARBA00022833"/>
    </source>
</evidence>
<accession>A0A4U8UMZ8</accession>
<dbReference type="InterPro" id="IPR039461">
    <property type="entry name" value="Peptidase_M49"/>
</dbReference>
<dbReference type="Gene3D" id="3.30.540.30">
    <property type="match status" value="3"/>
</dbReference>
<dbReference type="PANTHER" id="PTHR23422">
    <property type="entry name" value="DIPEPTIDYL PEPTIDASE III-RELATED"/>
    <property type="match status" value="1"/>
</dbReference>
<dbReference type="Pfam" id="PF03571">
    <property type="entry name" value="Peptidase_M49"/>
    <property type="match status" value="1"/>
</dbReference>
<feature type="binding site" evidence="15">
    <location>
        <position position="445"/>
    </location>
    <ligand>
        <name>Zn(2+)</name>
        <dbReference type="ChEBI" id="CHEBI:29105"/>
        <note>catalytic</note>
    </ligand>
</feature>
<dbReference type="EC" id="3.4.14.4" evidence="4 13"/>
<keyword evidence="11 13" id="KW-0862">Zinc</keyword>
<evidence type="ECO:0000256" key="3">
    <source>
        <dbReference type="ARBA" id="ARBA00010200"/>
    </source>
</evidence>
<dbReference type="STRING" id="34508.A0A4U8UMZ8"/>
<organism evidence="16 17">
    <name type="scientific">Steinernema carpocapsae</name>
    <name type="common">Entomopathogenic nematode</name>
    <dbReference type="NCBI Taxonomy" id="34508"/>
    <lineage>
        <taxon>Eukaryota</taxon>
        <taxon>Metazoa</taxon>
        <taxon>Ecdysozoa</taxon>
        <taxon>Nematoda</taxon>
        <taxon>Chromadorea</taxon>
        <taxon>Rhabditida</taxon>
        <taxon>Tylenchina</taxon>
        <taxon>Panagrolaimomorpha</taxon>
        <taxon>Strongyloidoidea</taxon>
        <taxon>Steinernematidae</taxon>
        <taxon>Steinernema</taxon>
    </lineage>
</organism>
<evidence type="ECO:0000256" key="1">
    <source>
        <dbReference type="ARBA" id="ARBA00001336"/>
    </source>
</evidence>
<keyword evidence="12 13" id="KW-0482">Metalloprotease</keyword>
<comment type="catalytic activity">
    <reaction evidence="1 13">
        <text>Release of an N-terminal dipeptide from a peptide comprising four or more residues, with broad specificity. Also acts on dipeptidyl 2-naphthylamides.</text>
        <dbReference type="EC" id="3.4.14.4"/>
    </reaction>
</comment>
<evidence type="ECO:0000256" key="14">
    <source>
        <dbReference type="PIRSR" id="PIRSR007828-1"/>
    </source>
</evidence>
<keyword evidence="7 13" id="KW-0963">Cytoplasm</keyword>
<feature type="active site" evidence="14">
    <location>
        <position position="441"/>
    </location>
</feature>
<evidence type="ECO:0000256" key="15">
    <source>
        <dbReference type="PIRSR" id="PIRSR007828-2"/>
    </source>
</evidence>
<proteinExistence type="inferred from homology"/>
<dbReference type="OrthoDB" id="4694525at2759"/>
<dbReference type="PIRSF" id="PIRSF007828">
    <property type="entry name" value="Dipeptidyl-peptidase_III"/>
    <property type="match status" value="1"/>
</dbReference>
<evidence type="ECO:0000256" key="4">
    <source>
        <dbReference type="ARBA" id="ARBA00012063"/>
    </source>
</evidence>
<evidence type="ECO:0000313" key="17">
    <source>
        <dbReference type="Proteomes" id="UP000298663"/>
    </source>
</evidence>
<dbReference type="AlphaFoldDB" id="A0A4U8UMZ8"/>
<dbReference type="GO" id="GO:0008239">
    <property type="term" value="F:dipeptidyl-peptidase activity"/>
    <property type="evidence" value="ECO:0007669"/>
    <property type="project" value="UniProtKB-UniRule"/>
</dbReference>
<dbReference type="GO" id="GO:0006508">
    <property type="term" value="P:proteolysis"/>
    <property type="evidence" value="ECO:0007669"/>
    <property type="project" value="UniProtKB-KW"/>
</dbReference>
<dbReference type="EMBL" id="AZBU02000001">
    <property type="protein sequence ID" value="TMS34296.1"/>
    <property type="molecule type" value="Genomic_DNA"/>
</dbReference>
<evidence type="ECO:0000256" key="2">
    <source>
        <dbReference type="ARBA" id="ARBA00004496"/>
    </source>
</evidence>
<comment type="similarity">
    <text evidence="3 13">Belongs to the peptidase M49 family.</text>
</comment>
<protein>
    <recommendedName>
        <fullName evidence="5 13">Dipeptidyl peptidase 3</fullName>
        <ecNumber evidence="4 13">3.4.14.4</ecNumber>
    </recommendedName>
    <alternativeName>
        <fullName evidence="13">Dipeptidyl aminopeptidase III</fullName>
    </alternativeName>
    <alternativeName>
        <fullName evidence="13">Dipeptidyl peptidase III</fullName>
    </alternativeName>
</protein>
<keyword evidence="8 13" id="KW-0645">Protease</keyword>